<gene>
    <name evidence="1" type="ORF">VV01_09905</name>
</gene>
<reference evidence="2" key="1">
    <citation type="submission" date="2015-03" db="EMBL/GenBank/DDBJ databases">
        <title>Luteipulveratus halotolerans sp. nov., a novel actinobacterium (Dermacoccaceae) from Sarawak, Malaysia.</title>
        <authorList>
            <person name="Juboi H."/>
            <person name="Basik A."/>
            <person name="Shamsul S.S."/>
            <person name="Arnold P."/>
            <person name="Schmitt E.K."/>
            <person name="Sanglier J.-J."/>
            <person name="Yeo T."/>
        </authorList>
    </citation>
    <scope>NUCLEOTIDE SEQUENCE [LARGE SCALE GENOMIC DNA]</scope>
    <source>
        <strain evidence="2">C296001</strain>
    </source>
</reference>
<dbReference type="Gene3D" id="3.20.20.190">
    <property type="entry name" value="Phosphatidylinositol (PI) phosphodiesterase"/>
    <property type="match status" value="1"/>
</dbReference>
<keyword evidence="2" id="KW-1185">Reference proteome</keyword>
<organism evidence="1 2">
    <name type="scientific">Luteipulveratus halotolerans</name>
    <dbReference type="NCBI Taxonomy" id="1631356"/>
    <lineage>
        <taxon>Bacteria</taxon>
        <taxon>Bacillati</taxon>
        <taxon>Actinomycetota</taxon>
        <taxon>Actinomycetes</taxon>
        <taxon>Micrococcales</taxon>
        <taxon>Dermacoccaceae</taxon>
        <taxon>Luteipulveratus</taxon>
    </lineage>
</organism>
<dbReference type="SUPFAM" id="SSF51695">
    <property type="entry name" value="PLC-like phosphodiesterases"/>
    <property type="match status" value="1"/>
</dbReference>
<accession>A0A0L6CI31</accession>
<dbReference type="GO" id="GO:0006629">
    <property type="term" value="P:lipid metabolic process"/>
    <property type="evidence" value="ECO:0007669"/>
    <property type="project" value="InterPro"/>
</dbReference>
<evidence type="ECO:0000313" key="2">
    <source>
        <dbReference type="Proteomes" id="UP000037397"/>
    </source>
</evidence>
<proteinExistence type="predicted"/>
<dbReference type="STRING" id="1631356.VV01_09905"/>
<protein>
    <recommendedName>
        <fullName evidence="3">GP-PDE domain-containing protein</fullName>
    </recommendedName>
</protein>
<dbReference type="InterPro" id="IPR017946">
    <property type="entry name" value="PLC-like_Pdiesterase_TIM-brl"/>
</dbReference>
<sequence>MSRRQPWTASWSHNDEDRDRPLLDALEHGCAWIEPDVWVVDDRVLIGHDRPDESQSFEAVYLDPLRQRRDELPDLYLVLDVKSEPEASLPVIQSLLAAYDDVLTHASGGTVVRRPVTVVLSGTLANRVAMQADSVLLTYDGRLGNVPERAVADWMPLVSASWRDHFWWRGFGPILRRDRARLAELVSETHEAGLRLRFWSLPEWTPWHRTRLWRTLLDAGVDVITTDHPAALAQVLRERDAGHQDVSRGRPSS</sequence>
<evidence type="ECO:0000313" key="1">
    <source>
        <dbReference type="EMBL" id="KNX37394.1"/>
    </source>
</evidence>
<dbReference type="OrthoDB" id="9758957at2"/>
<evidence type="ECO:0008006" key="3">
    <source>
        <dbReference type="Google" id="ProtNLM"/>
    </source>
</evidence>
<comment type="caution">
    <text evidence="1">The sequence shown here is derived from an EMBL/GenBank/DDBJ whole genome shotgun (WGS) entry which is preliminary data.</text>
</comment>
<dbReference type="EMBL" id="LAIR01000002">
    <property type="protein sequence ID" value="KNX37394.1"/>
    <property type="molecule type" value="Genomic_DNA"/>
</dbReference>
<dbReference type="Proteomes" id="UP000037397">
    <property type="component" value="Unassembled WGS sequence"/>
</dbReference>
<dbReference type="AlphaFoldDB" id="A0A0L6CI31"/>
<name>A0A0L6CI31_9MICO</name>
<dbReference type="GO" id="GO:0008081">
    <property type="term" value="F:phosphoric diester hydrolase activity"/>
    <property type="evidence" value="ECO:0007669"/>
    <property type="project" value="InterPro"/>
</dbReference>
<dbReference type="RefSeq" id="WP_050669742.1">
    <property type="nucleotide sequence ID" value="NZ_LAIR01000002.1"/>
</dbReference>